<feature type="chain" id="PRO_5046777241" evidence="1">
    <location>
        <begin position="20"/>
        <end position="162"/>
    </location>
</feature>
<gene>
    <name evidence="2" type="ORF">JHD44_03785</name>
</gene>
<sequence length="162" mass="17682">MIRLLLALSVILSAFTASAGSLTEANMGWLTQHPKQIQEALSDAENRDFVPSLNTVLALWQHRDGAITGEVSPYLVQGIITAPELVLGALEAHPESYSRWLKQLSGQVFTAIDPAQVEPLNQMKLALESALASYIIQPDASHTESAKRLLEQVQATTVYMVD</sequence>
<evidence type="ECO:0000256" key="1">
    <source>
        <dbReference type="SAM" id="SignalP"/>
    </source>
</evidence>
<dbReference type="Proteomes" id="UP000598488">
    <property type="component" value="Unassembled WGS sequence"/>
</dbReference>
<reference evidence="2 3" key="1">
    <citation type="submission" date="2020-12" db="EMBL/GenBank/DDBJ databases">
        <title>Comparative genome analysis of fungal antagonists Marinomonas ostreistagni 398 and M. spartinae 468.</title>
        <authorList>
            <person name="Fields J.L."/>
            <person name="Mavrodi O.V."/>
            <person name="Biber P.D."/>
            <person name="Indest K.J."/>
            <person name="Mavrodi D.V."/>
        </authorList>
    </citation>
    <scope>NUCLEOTIDE SEQUENCE [LARGE SCALE GENOMIC DNA]</scope>
    <source>
        <strain evidence="2 3">USM7</strain>
    </source>
</reference>
<dbReference type="RefSeq" id="WP_199461250.1">
    <property type="nucleotide sequence ID" value="NZ_JAEMUH010000003.1"/>
</dbReference>
<keyword evidence="3" id="KW-1185">Reference proteome</keyword>
<proteinExistence type="predicted"/>
<accession>A0ABS0Z802</accession>
<keyword evidence="1" id="KW-0732">Signal</keyword>
<feature type="signal peptide" evidence="1">
    <location>
        <begin position="1"/>
        <end position="19"/>
    </location>
</feature>
<dbReference type="EMBL" id="JAEMUH010000003">
    <property type="protein sequence ID" value="MBJ7549790.1"/>
    <property type="molecule type" value="Genomic_DNA"/>
</dbReference>
<evidence type="ECO:0000313" key="2">
    <source>
        <dbReference type="EMBL" id="MBJ7549790.1"/>
    </source>
</evidence>
<organism evidence="2 3">
    <name type="scientific">Marinomonas ostreistagni</name>
    <dbReference type="NCBI Taxonomy" id="359209"/>
    <lineage>
        <taxon>Bacteria</taxon>
        <taxon>Pseudomonadati</taxon>
        <taxon>Pseudomonadota</taxon>
        <taxon>Gammaproteobacteria</taxon>
        <taxon>Oceanospirillales</taxon>
        <taxon>Oceanospirillaceae</taxon>
        <taxon>Marinomonas</taxon>
    </lineage>
</organism>
<comment type="caution">
    <text evidence="2">The sequence shown here is derived from an EMBL/GenBank/DDBJ whole genome shotgun (WGS) entry which is preliminary data.</text>
</comment>
<name>A0ABS0Z802_9GAMM</name>
<protein>
    <submittedName>
        <fullName evidence="2">Uncharacterized protein</fullName>
    </submittedName>
</protein>
<evidence type="ECO:0000313" key="3">
    <source>
        <dbReference type="Proteomes" id="UP000598488"/>
    </source>
</evidence>